<reference evidence="1" key="1">
    <citation type="journal article" date="2014" name="Front. Microbiol.">
        <title>High frequency of phylogenetically diverse reductive dehalogenase-homologous genes in deep subseafloor sedimentary metagenomes.</title>
        <authorList>
            <person name="Kawai M."/>
            <person name="Futagami T."/>
            <person name="Toyoda A."/>
            <person name="Takaki Y."/>
            <person name="Nishi S."/>
            <person name="Hori S."/>
            <person name="Arai W."/>
            <person name="Tsubouchi T."/>
            <person name="Morono Y."/>
            <person name="Uchiyama I."/>
            <person name="Ito T."/>
            <person name="Fujiyama A."/>
            <person name="Inagaki F."/>
            <person name="Takami H."/>
        </authorList>
    </citation>
    <scope>NUCLEOTIDE SEQUENCE</scope>
    <source>
        <strain evidence="1">Expedition CK06-06</strain>
    </source>
</reference>
<dbReference type="Pfam" id="PF13450">
    <property type="entry name" value="NAD_binding_8"/>
    <property type="match status" value="1"/>
</dbReference>
<dbReference type="EMBL" id="BARW01009375">
    <property type="protein sequence ID" value="GAI79703.1"/>
    <property type="molecule type" value="Genomic_DNA"/>
</dbReference>
<proteinExistence type="predicted"/>
<comment type="caution">
    <text evidence="1">The sequence shown here is derived from an EMBL/GenBank/DDBJ whole genome shotgun (WGS) entry which is preliminary data.</text>
</comment>
<dbReference type="InterPro" id="IPR036188">
    <property type="entry name" value="FAD/NAD-bd_sf"/>
</dbReference>
<accession>X1RGF9</accession>
<organism evidence="1">
    <name type="scientific">marine sediment metagenome</name>
    <dbReference type="NCBI Taxonomy" id="412755"/>
    <lineage>
        <taxon>unclassified sequences</taxon>
        <taxon>metagenomes</taxon>
        <taxon>ecological metagenomes</taxon>
    </lineage>
</organism>
<dbReference type="Gene3D" id="3.50.50.60">
    <property type="entry name" value="FAD/NAD(P)-binding domain"/>
    <property type="match status" value="1"/>
</dbReference>
<name>X1RGF9_9ZZZZ</name>
<protein>
    <recommendedName>
        <fullName evidence="2">FAD-binding domain-containing protein</fullName>
    </recommendedName>
</protein>
<evidence type="ECO:0008006" key="2">
    <source>
        <dbReference type="Google" id="ProtNLM"/>
    </source>
</evidence>
<gene>
    <name evidence="1" type="ORF">S12H4_18881</name>
</gene>
<dbReference type="SUPFAM" id="SSF51905">
    <property type="entry name" value="FAD/NAD(P)-binding domain"/>
    <property type="match status" value="1"/>
</dbReference>
<dbReference type="AlphaFoldDB" id="X1RGF9"/>
<sequence length="43" mass="4673">MDMETYDVTVVGGGIGGSIAARLLAKHGFKTLLIEKLRTPRKQ</sequence>
<evidence type="ECO:0000313" key="1">
    <source>
        <dbReference type="EMBL" id="GAI79703.1"/>
    </source>
</evidence>